<dbReference type="Pfam" id="PF00651">
    <property type="entry name" value="BTB"/>
    <property type="match status" value="1"/>
</dbReference>
<evidence type="ECO:0000259" key="1">
    <source>
        <dbReference type="PROSITE" id="PS50097"/>
    </source>
</evidence>
<sequence length="310" mass="34425">MSVNTVDAIEKQPSFAFQPPTGGDVDLKSCDDTTFRVHSVLLGLASTVFADMFSGQVKSGTIALPEDAETISLLLAFTYPVAQPLITTLDLLDKCMLVARKYDVEKIAKVIEQTFHSKNSLVISDPLGVFRVSVKHHFPSIQTLAAKSLRPTHCDFLTVGGLTSFVNVFPDASHAIGLIGTQSARIKILCKVLFDQPLQLGIYPDQSYMACTSCWGYHKGYFGQSYVFVPGWYFIWAIRLHAALLQKPVDECNHYFTITYVMELEAFGKGACNSCIGQMKSNNISFNKWAQRAKQIIMEQLAELEPLYSL</sequence>
<comment type="caution">
    <text evidence="2">The sequence shown here is derived from an EMBL/GenBank/DDBJ whole genome shotgun (WGS) entry which is preliminary data.</text>
</comment>
<dbReference type="SMART" id="SM00225">
    <property type="entry name" value="BTB"/>
    <property type="match status" value="1"/>
</dbReference>
<name>A0A5N5QU32_9AGAM</name>
<reference evidence="2 3" key="1">
    <citation type="journal article" date="2019" name="Fungal Biol. Biotechnol.">
        <title>Draft genome sequence of fastidious pathogen Ceratobasidium theobromae, which causes vascular-streak dieback in Theobroma cacao.</title>
        <authorList>
            <person name="Ali S.S."/>
            <person name="Asman A."/>
            <person name="Shao J."/>
            <person name="Firmansyah A.P."/>
            <person name="Susilo A.W."/>
            <person name="Rosmana A."/>
            <person name="McMahon P."/>
            <person name="Junaid M."/>
            <person name="Guest D."/>
            <person name="Kheng T.Y."/>
            <person name="Meinhardt L.W."/>
            <person name="Bailey B.A."/>
        </authorList>
    </citation>
    <scope>NUCLEOTIDE SEQUENCE [LARGE SCALE GENOMIC DNA]</scope>
    <source>
        <strain evidence="2 3">CT2</strain>
    </source>
</reference>
<dbReference type="CDD" id="cd18186">
    <property type="entry name" value="BTB_POZ_ZBTB_KLHL-like"/>
    <property type="match status" value="1"/>
</dbReference>
<gene>
    <name evidence="2" type="ORF">CTheo_1353</name>
</gene>
<feature type="domain" description="BTB" evidence="1">
    <location>
        <begin position="23"/>
        <end position="79"/>
    </location>
</feature>
<dbReference type="Gene3D" id="3.30.710.10">
    <property type="entry name" value="Potassium Channel Kv1.1, Chain A"/>
    <property type="match status" value="1"/>
</dbReference>
<proteinExistence type="predicted"/>
<dbReference type="InterPro" id="IPR000210">
    <property type="entry name" value="BTB/POZ_dom"/>
</dbReference>
<accession>A0A5N5QU32</accession>
<dbReference type="OrthoDB" id="3357985at2759"/>
<dbReference type="AlphaFoldDB" id="A0A5N5QU32"/>
<keyword evidence="3" id="KW-1185">Reference proteome</keyword>
<dbReference type="EMBL" id="SSOP01000011">
    <property type="protein sequence ID" value="KAB5595275.1"/>
    <property type="molecule type" value="Genomic_DNA"/>
</dbReference>
<dbReference type="SUPFAM" id="SSF54695">
    <property type="entry name" value="POZ domain"/>
    <property type="match status" value="1"/>
</dbReference>
<dbReference type="Proteomes" id="UP000383932">
    <property type="component" value="Unassembled WGS sequence"/>
</dbReference>
<evidence type="ECO:0000313" key="2">
    <source>
        <dbReference type="EMBL" id="KAB5595275.1"/>
    </source>
</evidence>
<dbReference type="PROSITE" id="PS50097">
    <property type="entry name" value="BTB"/>
    <property type="match status" value="1"/>
</dbReference>
<protein>
    <submittedName>
        <fullName evidence="2">BTB domain-containing protein</fullName>
    </submittedName>
</protein>
<organism evidence="2 3">
    <name type="scientific">Ceratobasidium theobromae</name>
    <dbReference type="NCBI Taxonomy" id="1582974"/>
    <lineage>
        <taxon>Eukaryota</taxon>
        <taxon>Fungi</taxon>
        <taxon>Dikarya</taxon>
        <taxon>Basidiomycota</taxon>
        <taxon>Agaricomycotina</taxon>
        <taxon>Agaricomycetes</taxon>
        <taxon>Cantharellales</taxon>
        <taxon>Ceratobasidiaceae</taxon>
        <taxon>Ceratobasidium</taxon>
    </lineage>
</organism>
<dbReference type="InterPro" id="IPR011333">
    <property type="entry name" value="SKP1/BTB/POZ_sf"/>
</dbReference>
<evidence type="ECO:0000313" key="3">
    <source>
        <dbReference type="Proteomes" id="UP000383932"/>
    </source>
</evidence>